<organism evidence="1 2">
    <name type="scientific">Pseudomonas fluorescens</name>
    <dbReference type="NCBI Taxonomy" id="294"/>
    <lineage>
        <taxon>Bacteria</taxon>
        <taxon>Pseudomonadati</taxon>
        <taxon>Pseudomonadota</taxon>
        <taxon>Gammaproteobacteria</taxon>
        <taxon>Pseudomonadales</taxon>
        <taxon>Pseudomonadaceae</taxon>
        <taxon>Pseudomonas</taxon>
    </lineage>
</organism>
<name>A0A448BPY7_PSEFL</name>
<sequence length="226" mass="25231">MSPFIELPISRRREPARSLVMRDQQPANNLLSIASAEWIQALQNFCHHGRVYDGSTANAWLLDACLLVPNAALIHGVIEYVLNSREDIPYGGLRPSWVAQRLKQEGLISHRCGAVLHWQEHGYRFSTVVRIDPEQIWPDKRSRPEAFVTGPLDSQELGVIEILAHPNARRRSPSPVRLAALVRSSLAIPAEPLHPIASPPALHAVLATYPELAYPEWFPVARSSDA</sequence>
<proteinExistence type="predicted"/>
<evidence type="ECO:0000313" key="2">
    <source>
        <dbReference type="Proteomes" id="UP000278078"/>
    </source>
</evidence>
<dbReference type="Proteomes" id="UP000278078">
    <property type="component" value="Chromosome"/>
</dbReference>
<dbReference type="EMBL" id="LR134300">
    <property type="protein sequence ID" value="VEE47379.1"/>
    <property type="molecule type" value="Genomic_DNA"/>
</dbReference>
<evidence type="ECO:0000313" key="1">
    <source>
        <dbReference type="EMBL" id="VEE47379.1"/>
    </source>
</evidence>
<gene>
    <name evidence="1" type="ORF">NCTC10783_03260</name>
</gene>
<accession>A0A448BPY7</accession>
<protein>
    <submittedName>
        <fullName evidence="1">Uncharacterized protein</fullName>
    </submittedName>
</protein>
<dbReference type="AlphaFoldDB" id="A0A448BPY7"/>
<reference evidence="1 2" key="1">
    <citation type="submission" date="2018-12" db="EMBL/GenBank/DDBJ databases">
        <authorList>
            <consortium name="Pathogen Informatics"/>
        </authorList>
    </citation>
    <scope>NUCLEOTIDE SEQUENCE [LARGE SCALE GENOMIC DNA]</scope>
    <source>
        <strain evidence="1 2">NCTC10783</strain>
    </source>
</reference>